<dbReference type="InterPro" id="IPR005966">
    <property type="entry name" value="D-Cys_desShydrase"/>
</dbReference>
<keyword evidence="3 8" id="KW-0663">Pyridoxal phosphate</keyword>
<evidence type="ECO:0000256" key="8">
    <source>
        <dbReference type="PIRSR" id="PIRSR006278-2"/>
    </source>
</evidence>
<protein>
    <recommendedName>
        <fullName evidence="6">L-cysteate sulfo-lyase</fullName>
        <ecNumber evidence="5">4.4.1.25</ecNumber>
    </recommendedName>
</protein>
<dbReference type="EC" id="4.4.1.25" evidence="5"/>
<dbReference type="FunFam" id="3.40.50.1100:FF:000017">
    <property type="entry name" value="D-cysteine desulfhydrase"/>
    <property type="match status" value="1"/>
</dbReference>
<dbReference type="Pfam" id="PF00291">
    <property type="entry name" value="PALP"/>
    <property type="match status" value="1"/>
</dbReference>
<dbReference type="PANTHER" id="PTHR43780:SF2">
    <property type="entry name" value="1-AMINOCYCLOPROPANE-1-CARBOXYLATE DEAMINASE-RELATED"/>
    <property type="match status" value="1"/>
</dbReference>
<dbReference type="GO" id="GO:0034011">
    <property type="term" value="F:L-cysteate sulfo-lyase activity"/>
    <property type="evidence" value="ECO:0007669"/>
    <property type="project" value="UniProtKB-EC"/>
</dbReference>
<evidence type="ECO:0000313" key="10">
    <source>
        <dbReference type="EMBL" id="AGO87472.1"/>
    </source>
</evidence>
<evidence type="ECO:0000259" key="9">
    <source>
        <dbReference type="Pfam" id="PF00291"/>
    </source>
</evidence>
<accession>S4W334</accession>
<dbReference type="NCBIfam" id="NF003031">
    <property type="entry name" value="PRK03910.1-4"/>
    <property type="match status" value="1"/>
</dbReference>
<dbReference type="PANTHER" id="PTHR43780">
    <property type="entry name" value="1-AMINOCYCLOPROPANE-1-CARBOXYLATE DEAMINASE-RELATED"/>
    <property type="match status" value="1"/>
</dbReference>
<feature type="modified residue" description="N6-(pyridoxal phosphate)lysine" evidence="8">
    <location>
        <position position="49"/>
    </location>
</feature>
<dbReference type="SUPFAM" id="SSF53686">
    <property type="entry name" value="Tryptophan synthase beta subunit-like PLP-dependent enzymes"/>
    <property type="match status" value="1"/>
</dbReference>
<comment type="cofactor">
    <cofactor evidence="1">
        <name>pyridoxal 5'-phosphate</name>
        <dbReference type="ChEBI" id="CHEBI:597326"/>
    </cofactor>
</comment>
<organism evidence="10">
    <name type="scientific">uncultured bacterium B19D1_C12D4_E9D6</name>
    <dbReference type="NCBI Taxonomy" id="1329637"/>
    <lineage>
        <taxon>Bacteria</taxon>
        <taxon>environmental samples</taxon>
    </lineage>
</organism>
<dbReference type="EMBL" id="KC810034">
    <property type="protein sequence ID" value="AGO87472.1"/>
    <property type="molecule type" value="Genomic_DNA"/>
</dbReference>
<keyword evidence="10" id="KW-0378">Hydrolase</keyword>
<sequence>MHLSRFPRVHLAHLPTPLERLDHFSKALDGPTIYLKRDDCTGLGTGGNKTRKLEFLIADALENNADVVITQGAVQSNHARQTVAAATRHGMQCEILLENRTESSERDYLESGNVFLDKLFGANVSHFPKDTNMDAAMEACAEELRGAGKNPYIIPGGGSNAIGALGYVNCAIETLTQANDMGLQIDHFVTATGSAGTQAGLVVGLEATNSQIPLLGIGVRAPKQKQEENVFNLACKTADYMGIAGCVTRDKVIADSNYVGGGYGVPTDSMIEAVTMMARQEAILMDPVYSGKGLAGLIDYIRKGYFKKTDNVVFLHTGGSAALFGYLDAFDFS</sequence>
<dbReference type="GO" id="GO:0016787">
    <property type="term" value="F:hydrolase activity"/>
    <property type="evidence" value="ECO:0007669"/>
    <property type="project" value="UniProtKB-KW"/>
</dbReference>
<evidence type="ECO:0000256" key="5">
    <source>
        <dbReference type="ARBA" id="ARBA00066825"/>
    </source>
</evidence>
<evidence type="ECO:0000256" key="6">
    <source>
        <dbReference type="ARBA" id="ARBA00068519"/>
    </source>
</evidence>
<dbReference type="Gene3D" id="3.40.50.1100">
    <property type="match status" value="2"/>
</dbReference>
<feature type="domain" description="Tryptophan synthase beta chain-like PALP" evidence="9">
    <location>
        <begin position="11"/>
        <end position="318"/>
    </location>
</feature>
<dbReference type="NCBIfam" id="TIGR01275">
    <property type="entry name" value="ACC_deam_rel"/>
    <property type="match status" value="1"/>
</dbReference>
<dbReference type="InterPro" id="IPR001926">
    <property type="entry name" value="TrpB-like_PALP"/>
</dbReference>
<dbReference type="AlphaFoldDB" id="S4W334"/>
<reference evidence="10" key="1">
    <citation type="submission" date="2013-03" db="EMBL/GenBank/DDBJ databases">
        <authorList>
            <person name="Ballestriero F."/>
        </authorList>
    </citation>
    <scope>NUCLEOTIDE SEQUENCE</scope>
</reference>
<dbReference type="InterPro" id="IPR027278">
    <property type="entry name" value="ACCD_DCysDesulf"/>
</dbReference>
<proteinExistence type="inferred from homology"/>
<evidence type="ECO:0000256" key="3">
    <source>
        <dbReference type="ARBA" id="ARBA00022898"/>
    </source>
</evidence>
<comment type="similarity">
    <text evidence="2">Belongs to the ACC deaminase/D-cysteine desulfhydrase family.</text>
</comment>
<feature type="active site" description="Nucleophile" evidence="7">
    <location>
        <position position="76"/>
    </location>
</feature>
<evidence type="ECO:0000256" key="4">
    <source>
        <dbReference type="ARBA" id="ARBA00023239"/>
    </source>
</evidence>
<evidence type="ECO:0000256" key="2">
    <source>
        <dbReference type="ARBA" id="ARBA00008639"/>
    </source>
</evidence>
<dbReference type="InterPro" id="IPR036052">
    <property type="entry name" value="TrpB-like_PALP_sf"/>
</dbReference>
<dbReference type="PIRSF" id="PIRSF006278">
    <property type="entry name" value="ACCD_DCysDesulf"/>
    <property type="match status" value="1"/>
</dbReference>
<name>S4W334_9BACT</name>
<keyword evidence="4" id="KW-0456">Lyase</keyword>
<dbReference type="GO" id="GO:0019148">
    <property type="term" value="F:D-cysteine desulfhydrase activity"/>
    <property type="evidence" value="ECO:0007669"/>
    <property type="project" value="TreeGrafter"/>
</dbReference>
<evidence type="ECO:0000256" key="7">
    <source>
        <dbReference type="PIRSR" id="PIRSR006278-1"/>
    </source>
</evidence>
<evidence type="ECO:0000256" key="1">
    <source>
        <dbReference type="ARBA" id="ARBA00001933"/>
    </source>
</evidence>